<evidence type="ECO:0000313" key="1">
    <source>
        <dbReference type="EMBL" id="AGO15637.1"/>
    </source>
</evidence>
<proteinExistence type="predicted"/>
<protein>
    <submittedName>
        <fullName evidence="1">Uncharacterized protein</fullName>
    </submittedName>
</protein>
<evidence type="ECO:0000313" key="2">
    <source>
        <dbReference type="Proteomes" id="UP000014672"/>
    </source>
</evidence>
<organism evidence="1 2">
    <name type="scientific">Glaesserella parasuis ZJ0906</name>
    <dbReference type="NCBI Taxonomy" id="1322346"/>
    <lineage>
        <taxon>Bacteria</taxon>
        <taxon>Pseudomonadati</taxon>
        <taxon>Pseudomonadota</taxon>
        <taxon>Gammaproteobacteria</taxon>
        <taxon>Pasteurellales</taxon>
        <taxon>Pasteurellaceae</taxon>
        <taxon>Glaesserella</taxon>
    </lineage>
</organism>
<dbReference type="Proteomes" id="UP000014672">
    <property type="component" value="Chromosome"/>
</dbReference>
<reference evidence="1 2" key="1">
    <citation type="journal article" date="2013" name="PLoS ONE">
        <title>Complete Genome Analysis of a Haemophilus parasuis Serovar 12 Strain from China.</title>
        <authorList>
            <person name="Li Y."/>
            <person name="Kwok A.H."/>
            <person name="Jiang J."/>
            <person name="Zou Y."/>
            <person name="Zheng F."/>
            <person name="Chen P."/>
            <person name="Hou C."/>
            <person name="Leung F.C."/>
            <person name="Jiang P."/>
        </authorList>
    </citation>
    <scope>NUCLEOTIDE SEQUENCE [LARGE SCALE GENOMIC DNA]</scope>
    <source>
        <strain evidence="1 2">ZJ0906</strain>
    </source>
</reference>
<sequence>MFELAKQASLKSSSQKLATSVGRRNAWGRLSFAYFSLAKQRKEK</sequence>
<name>A0A806J100_GLAPU</name>
<accession>A0A806J100</accession>
<dbReference type="AlphaFoldDB" id="A0A806J100"/>
<dbReference type="KEGG" id="hpaz:K756_01885"/>
<gene>
    <name evidence="1" type="ORF">K756_01885</name>
</gene>
<dbReference type="EMBL" id="CP005384">
    <property type="protein sequence ID" value="AGO15637.1"/>
    <property type="molecule type" value="Genomic_DNA"/>
</dbReference>